<dbReference type="RefSeq" id="XP_001222378.1">
    <property type="nucleotide sequence ID" value="XM_001222377.1"/>
</dbReference>
<reference evidence="2" key="1">
    <citation type="journal article" date="2015" name="Genome Announc.">
        <title>Draft genome sequence of the cellulolytic fungus Chaetomium globosum.</title>
        <authorList>
            <person name="Cuomo C.A."/>
            <person name="Untereiner W.A."/>
            <person name="Ma L.-J."/>
            <person name="Grabherr M."/>
            <person name="Birren B.W."/>
        </authorList>
    </citation>
    <scope>NUCLEOTIDE SEQUENCE [LARGE SCALE GENOMIC DNA]</scope>
    <source>
        <strain evidence="2">ATCC 6205 / CBS 148.51 / DSM 1962 / NBRC 6347 / NRRL 1970</strain>
    </source>
</reference>
<dbReference type="Proteomes" id="UP000001056">
    <property type="component" value="Unassembled WGS sequence"/>
</dbReference>
<dbReference type="eggNOG" id="ENOG502RS92">
    <property type="taxonomic scope" value="Eukaryota"/>
</dbReference>
<dbReference type="InParanoid" id="Q2H4Y2"/>
<dbReference type="AlphaFoldDB" id="Q2H4Y2"/>
<name>Q2H4Y2_CHAGB</name>
<dbReference type="HOGENOM" id="CLU_1396149_0_0_1"/>
<protein>
    <submittedName>
        <fullName evidence="1">Uncharacterized protein</fullName>
    </submittedName>
</protein>
<dbReference type="OrthoDB" id="5424149at2759"/>
<gene>
    <name evidence="1" type="ORF">CHGG_06283</name>
</gene>
<dbReference type="EMBL" id="CH408031">
    <property type="protein sequence ID" value="EAQ89664.1"/>
    <property type="molecule type" value="Genomic_DNA"/>
</dbReference>
<sequence>MGNPKKSTHRDSDDMTSTKSLAITAPGFNGILDFLDPKPPKKLEDIRERLQSHGQLRHLLSQFYARNQALAYQRKFDPLNHASVITSTTDGTTLNQYAHYAEELEDGTTKYHQYRIKSTNPNSHEDFKDGYKRLRNAQDYAKGQSYILKDELQGHWKQQRSSGRNVITEGPRGTDLACTRHRTSIYKRMMTITKS</sequence>
<proteinExistence type="predicted"/>
<dbReference type="VEuPathDB" id="FungiDB:CHGG_06283"/>
<keyword evidence="2" id="KW-1185">Reference proteome</keyword>
<dbReference type="GeneID" id="4391306"/>
<accession>Q2H4Y2</accession>
<evidence type="ECO:0000313" key="1">
    <source>
        <dbReference type="EMBL" id="EAQ89664.1"/>
    </source>
</evidence>
<evidence type="ECO:0000313" key="2">
    <source>
        <dbReference type="Proteomes" id="UP000001056"/>
    </source>
</evidence>
<organism evidence="1 2">
    <name type="scientific">Chaetomium globosum (strain ATCC 6205 / CBS 148.51 / DSM 1962 / NBRC 6347 / NRRL 1970)</name>
    <name type="common">Soil fungus</name>
    <dbReference type="NCBI Taxonomy" id="306901"/>
    <lineage>
        <taxon>Eukaryota</taxon>
        <taxon>Fungi</taxon>
        <taxon>Dikarya</taxon>
        <taxon>Ascomycota</taxon>
        <taxon>Pezizomycotina</taxon>
        <taxon>Sordariomycetes</taxon>
        <taxon>Sordariomycetidae</taxon>
        <taxon>Sordariales</taxon>
        <taxon>Chaetomiaceae</taxon>
        <taxon>Chaetomium</taxon>
    </lineage>
</organism>